<evidence type="ECO:0000313" key="11">
    <source>
        <dbReference type="EMBL" id="SHF71579.1"/>
    </source>
</evidence>
<dbReference type="PRINTS" id="PR00344">
    <property type="entry name" value="BCTRLSENSOR"/>
</dbReference>
<keyword evidence="4" id="KW-0902">Two-component regulatory system</keyword>
<keyword evidence="3 6" id="KW-0597">Phosphoprotein</keyword>
<dbReference type="GO" id="GO:0005524">
    <property type="term" value="F:ATP binding"/>
    <property type="evidence" value="ECO:0007669"/>
    <property type="project" value="UniProtKB-KW"/>
</dbReference>
<feature type="modified residue" description="Phosphohistidine" evidence="5">
    <location>
        <position position="687"/>
    </location>
</feature>
<evidence type="ECO:0000256" key="5">
    <source>
        <dbReference type="PROSITE-ProRule" id="PRU00110"/>
    </source>
</evidence>
<dbReference type="InterPro" id="IPR004358">
    <property type="entry name" value="Sig_transdc_His_kin-like_C"/>
</dbReference>
<evidence type="ECO:0000259" key="10">
    <source>
        <dbReference type="PROSITE" id="PS50894"/>
    </source>
</evidence>
<dbReference type="STRING" id="1121942.SAMN02745148_03367"/>
<dbReference type="EC" id="2.7.13.3" evidence="2"/>
<dbReference type="SUPFAM" id="SSF55874">
    <property type="entry name" value="ATPase domain of HSP90 chaperone/DNA topoisomerase II/histidine kinase"/>
    <property type="match status" value="1"/>
</dbReference>
<evidence type="ECO:0000256" key="4">
    <source>
        <dbReference type="ARBA" id="ARBA00023012"/>
    </source>
</evidence>
<dbReference type="Pfam" id="PF02518">
    <property type="entry name" value="HATPase_c"/>
    <property type="match status" value="1"/>
</dbReference>
<dbReference type="Pfam" id="PF00072">
    <property type="entry name" value="Response_reg"/>
    <property type="match status" value="1"/>
</dbReference>
<keyword evidence="7" id="KW-0812">Transmembrane</keyword>
<dbReference type="SUPFAM" id="SSF52172">
    <property type="entry name" value="CheY-like"/>
    <property type="match status" value="1"/>
</dbReference>
<evidence type="ECO:0000256" key="7">
    <source>
        <dbReference type="SAM" id="Phobius"/>
    </source>
</evidence>
<proteinExistence type="predicted"/>
<dbReference type="CDD" id="cd00082">
    <property type="entry name" value="HisKA"/>
    <property type="match status" value="1"/>
</dbReference>
<evidence type="ECO:0000259" key="8">
    <source>
        <dbReference type="PROSITE" id="PS50109"/>
    </source>
</evidence>
<feature type="transmembrane region" description="Helical" evidence="7">
    <location>
        <begin position="25"/>
        <end position="45"/>
    </location>
</feature>
<dbReference type="PROSITE" id="PS50110">
    <property type="entry name" value="RESPONSE_REGULATORY"/>
    <property type="match status" value="1"/>
</dbReference>
<feature type="domain" description="Histidine kinase" evidence="8">
    <location>
        <begin position="245"/>
        <end position="462"/>
    </location>
</feature>
<dbReference type="SUPFAM" id="SSF47226">
    <property type="entry name" value="Histidine-containing phosphotransfer domain, HPT domain"/>
    <property type="match status" value="1"/>
</dbReference>
<evidence type="ECO:0000313" key="12">
    <source>
        <dbReference type="Proteomes" id="UP000184346"/>
    </source>
</evidence>
<gene>
    <name evidence="11" type="ORF">SAMN02745148_03367</name>
</gene>
<evidence type="ECO:0000256" key="1">
    <source>
        <dbReference type="ARBA" id="ARBA00000085"/>
    </source>
</evidence>
<dbReference type="Pfam" id="PF01627">
    <property type="entry name" value="Hpt"/>
    <property type="match status" value="1"/>
</dbReference>
<keyword evidence="11" id="KW-0418">Kinase</keyword>
<dbReference type="Proteomes" id="UP000184346">
    <property type="component" value="Unassembled WGS sequence"/>
</dbReference>
<dbReference type="PROSITE" id="PS50109">
    <property type="entry name" value="HIS_KIN"/>
    <property type="match status" value="1"/>
</dbReference>
<dbReference type="AlphaFoldDB" id="A0A1M5DX95"/>
<reference evidence="11 12" key="1">
    <citation type="submission" date="2016-11" db="EMBL/GenBank/DDBJ databases">
        <authorList>
            <person name="Jaros S."/>
            <person name="Januszkiewicz K."/>
            <person name="Wedrychowicz H."/>
        </authorList>
    </citation>
    <scope>NUCLEOTIDE SEQUENCE [LARGE SCALE GENOMIC DNA]</scope>
    <source>
        <strain evidence="11 12">DSM 19980</strain>
    </source>
</reference>
<dbReference type="InterPro" id="IPR036890">
    <property type="entry name" value="HATPase_C_sf"/>
</dbReference>
<keyword evidence="7" id="KW-1133">Transmembrane helix</keyword>
<dbReference type="SMART" id="SM00388">
    <property type="entry name" value="HisKA"/>
    <property type="match status" value="1"/>
</dbReference>
<dbReference type="SMART" id="SM00387">
    <property type="entry name" value="HATPase_c"/>
    <property type="match status" value="1"/>
</dbReference>
<evidence type="ECO:0000256" key="2">
    <source>
        <dbReference type="ARBA" id="ARBA00012438"/>
    </source>
</evidence>
<dbReference type="InterPro" id="IPR036641">
    <property type="entry name" value="HPT_dom_sf"/>
</dbReference>
<dbReference type="InterPro" id="IPR001789">
    <property type="entry name" value="Sig_transdc_resp-reg_receiver"/>
</dbReference>
<dbReference type="PROSITE" id="PS50894">
    <property type="entry name" value="HPT"/>
    <property type="match status" value="1"/>
</dbReference>
<keyword evidence="12" id="KW-1185">Reference proteome</keyword>
<dbReference type="InterPro" id="IPR003594">
    <property type="entry name" value="HATPase_dom"/>
</dbReference>
<dbReference type="PANTHER" id="PTHR45339:SF5">
    <property type="entry name" value="HISTIDINE KINASE"/>
    <property type="match status" value="1"/>
</dbReference>
<feature type="modified residue" description="4-aspartylphosphate" evidence="6">
    <location>
        <position position="532"/>
    </location>
</feature>
<dbReference type="EMBL" id="FQUJ01000019">
    <property type="protein sequence ID" value="SHF71579.1"/>
    <property type="molecule type" value="Genomic_DNA"/>
</dbReference>
<evidence type="ECO:0000256" key="6">
    <source>
        <dbReference type="PROSITE-ProRule" id="PRU00169"/>
    </source>
</evidence>
<dbReference type="GO" id="GO:0005886">
    <property type="term" value="C:plasma membrane"/>
    <property type="evidence" value="ECO:0007669"/>
    <property type="project" value="UniProtKB-SubCell"/>
</dbReference>
<name>A0A1M5DX95_9GAMM</name>
<accession>A0A1M5DX95</accession>
<evidence type="ECO:0000256" key="3">
    <source>
        <dbReference type="ARBA" id="ARBA00022553"/>
    </source>
</evidence>
<dbReference type="FunFam" id="3.30.565.10:FF:000010">
    <property type="entry name" value="Sensor histidine kinase RcsC"/>
    <property type="match status" value="1"/>
</dbReference>
<dbReference type="RefSeq" id="WP_245791947.1">
    <property type="nucleotide sequence ID" value="NZ_FQUJ01000019.1"/>
</dbReference>
<dbReference type="InterPro" id="IPR008207">
    <property type="entry name" value="Sig_transdc_His_kin_Hpt_dom"/>
</dbReference>
<organism evidence="11 12">
    <name type="scientific">Modicisalibacter ilicicola DSM 19980</name>
    <dbReference type="NCBI Taxonomy" id="1121942"/>
    <lineage>
        <taxon>Bacteria</taxon>
        <taxon>Pseudomonadati</taxon>
        <taxon>Pseudomonadota</taxon>
        <taxon>Gammaproteobacteria</taxon>
        <taxon>Oceanospirillales</taxon>
        <taxon>Halomonadaceae</taxon>
        <taxon>Modicisalibacter</taxon>
    </lineage>
</organism>
<dbReference type="Gene3D" id="3.30.565.10">
    <property type="entry name" value="Histidine kinase-like ATPase, C-terminal domain"/>
    <property type="match status" value="1"/>
</dbReference>
<protein>
    <recommendedName>
        <fullName evidence="2">histidine kinase</fullName>
        <ecNumber evidence="2">2.7.13.3</ecNumber>
    </recommendedName>
</protein>
<dbReference type="CDD" id="cd16922">
    <property type="entry name" value="HATPase_EvgS-ArcB-TorS-like"/>
    <property type="match status" value="1"/>
</dbReference>
<keyword evidence="11" id="KW-0808">Transferase</keyword>
<dbReference type="Gene3D" id="1.10.287.130">
    <property type="match status" value="1"/>
</dbReference>
<dbReference type="InterPro" id="IPR036097">
    <property type="entry name" value="HisK_dim/P_sf"/>
</dbReference>
<feature type="domain" description="HPt" evidence="10">
    <location>
        <begin position="648"/>
        <end position="741"/>
    </location>
</feature>
<feature type="transmembrane region" description="Helical" evidence="7">
    <location>
        <begin position="189"/>
        <end position="212"/>
    </location>
</feature>
<dbReference type="Gene3D" id="1.20.120.160">
    <property type="entry name" value="HPT domain"/>
    <property type="match status" value="1"/>
</dbReference>
<dbReference type="SMART" id="SM00448">
    <property type="entry name" value="REC"/>
    <property type="match status" value="1"/>
</dbReference>
<dbReference type="InterPro" id="IPR005467">
    <property type="entry name" value="His_kinase_dom"/>
</dbReference>
<evidence type="ECO:0000259" key="9">
    <source>
        <dbReference type="PROSITE" id="PS50110"/>
    </source>
</evidence>
<dbReference type="SUPFAM" id="SSF47384">
    <property type="entry name" value="Homodimeric domain of signal transducing histidine kinase"/>
    <property type="match status" value="1"/>
</dbReference>
<dbReference type="Gene3D" id="3.40.50.2300">
    <property type="match status" value="1"/>
</dbReference>
<dbReference type="GO" id="GO:0000155">
    <property type="term" value="F:phosphorelay sensor kinase activity"/>
    <property type="evidence" value="ECO:0007669"/>
    <property type="project" value="InterPro"/>
</dbReference>
<dbReference type="Pfam" id="PF00512">
    <property type="entry name" value="HisKA"/>
    <property type="match status" value="1"/>
</dbReference>
<dbReference type="InterPro" id="IPR011006">
    <property type="entry name" value="CheY-like_superfamily"/>
</dbReference>
<dbReference type="CDD" id="cd17546">
    <property type="entry name" value="REC_hyHK_CKI1_RcsC-like"/>
    <property type="match status" value="1"/>
</dbReference>
<sequence length="746" mass="83385">MRSSDSANRFSAITLKSLFSRRYRIASFSAILFLLSTLITGSIIFQRQQELESRLDENLIWAVYQFDREVRELRFAASDILTSPLEDLLFRFEILYSRMRLFQKGIIAQEIAEIEGIGEPLQRAFLLIEAMDEQLQKLPENTGMPPAALLADLNAKSAELQQLTNTILVDSNAHMASLQARERRTMLQLYALELTLILLLVVSGGLLARALIHEGRSRDEQARLLARQAEELEEASRAKSEFMAIMSHEIRTPLNGVIGMTDLISDEPMSSRGREYLQALKQSAAGLQSVINDILDYTKIESGSLDLDDQPFDLTTFLEQLCAGYQLRCRDSEVLFSQHLEGGLPRFVRGDFNRLRQVLMNLLNNAFKFTREGFVKLHVSAEAGPLIRFEVRDTGCGIAPEDQTRLFSAFTQVDFSIARRHEGTGLGLAICQRLVQAMGGEIGVSSQIDLGSRFWFTVALPEAQGSEVKQHIDTCRASLKRHRILVVEDNPINQTLAQAMLMRLGQTAEVVDDGAEALERLERQAFDLVLMDMQMPVLDGLETTRRWRARETEGHLPIIAMTANVMPADLESCYQSGMDNVICKPFTRDALCQLLGKYLEHSRPGNQVSAPSTVSAETTYSKHAIDEATQADNVLDDEICRELRYTLEPSALQNLLNTYLLRLEDRLKSFREHLATGNRDDLRRGAHSLKGASASLGCVAIAREAAALEEAPLDTPIAELQYRVETIAALKSDSKAALMQAGLLCT</sequence>
<keyword evidence="7" id="KW-0472">Membrane</keyword>
<dbReference type="InterPro" id="IPR003661">
    <property type="entry name" value="HisK_dim/P_dom"/>
</dbReference>
<dbReference type="PANTHER" id="PTHR45339">
    <property type="entry name" value="HYBRID SIGNAL TRANSDUCTION HISTIDINE KINASE J"/>
    <property type="match status" value="1"/>
</dbReference>
<comment type="catalytic activity">
    <reaction evidence="1">
        <text>ATP + protein L-histidine = ADP + protein N-phospho-L-histidine.</text>
        <dbReference type="EC" id="2.7.13.3"/>
    </reaction>
</comment>
<feature type="domain" description="Response regulatory" evidence="9">
    <location>
        <begin position="483"/>
        <end position="599"/>
    </location>
</feature>